<keyword evidence="2" id="KW-0378">Hydrolase</keyword>
<dbReference type="EC" id="3.1.1.47" evidence="1"/>
<dbReference type="GeneID" id="87918418"/>
<dbReference type="Proteomes" id="UP001273209">
    <property type="component" value="Unassembled WGS sequence"/>
</dbReference>
<evidence type="ECO:0000256" key="4">
    <source>
        <dbReference type="ARBA" id="ARBA00023098"/>
    </source>
</evidence>
<sequence>MHFALQLSLALTAAAGALPKPSGPFKVGYSDHIIPHDTPNDPTPGPGNELLAHFYYPTNDKVQRTVPYFDEVAADLWGGFIGLPDAPSLLNLSTALIGNASYLRAPTGRPTILFSPGGGVPAWMYYGLLADLASYGYAIVAIEHPGEPPSLRWPNGTQTIGWDLNKAYTSALDDQIAAYHVSDLNATLSWFSSFVGSTGAPFSTSQYISLGHSIGGGAAVSFAAVDKRLQAVVNLDGIFRGNEVVVTDVGRPVFLMTSVNHTTAADPSWNVFQQHQTGWWQSVSVYGSGHLDYSDITSWNSALGFSTLVQTDFGFLGGVRMTQIIQKYVKDFLAFVAGSGKGVLAGPSLEWREVIYVGGNNH</sequence>
<dbReference type="GO" id="GO:0003847">
    <property type="term" value="F:1-alkyl-2-acetylglycerophosphocholine esterase activity"/>
    <property type="evidence" value="ECO:0007669"/>
    <property type="project" value="UniProtKB-EC"/>
</dbReference>
<protein>
    <recommendedName>
        <fullName evidence="1">1-alkyl-2-acetylglycerophosphocholine esterase</fullName>
        <ecNumber evidence="1">3.1.1.47</ecNumber>
    </recommendedName>
</protein>
<dbReference type="GO" id="GO:0016042">
    <property type="term" value="P:lipid catabolic process"/>
    <property type="evidence" value="ECO:0007669"/>
    <property type="project" value="UniProtKB-KW"/>
</dbReference>
<name>A0AAE1M1C0_9HYPO</name>
<evidence type="ECO:0000256" key="2">
    <source>
        <dbReference type="ARBA" id="ARBA00022801"/>
    </source>
</evidence>
<keyword evidence="7" id="KW-1185">Reference proteome</keyword>
<organism evidence="6 7">
    <name type="scientific">Trichoderma aggressivum f. europaeum</name>
    <dbReference type="NCBI Taxonomy" id="173218"/>
    <lineage>
        <taxon>Eukaryota</taxon>
        <taxon>Fungi</taxon>
        <taxon>Dikarya</taxon>
        <taxon>Ascomycota</taxon>
        <taxon>Pezizomycotina</taxon>
        <taxon>Sordariomycetes</taxon>
        <taxon>Hypocreomycetidae</taxon>
        <taxon>Hypocreales</taxon>
        <taxon>Hypocreaceae</taxon>
        <taxon>Trichoderma</taxon>
    </lineage>
</organism>
<accession>A0AAE1M1C0</accession>
<evidence type="ECO:0000256" key="1">
    <source>
        <dbReference type="ARBA" id="ARBA00013201"/>
    </source>
</evidence>
<feature type="signal peptide" evidence="5">
    <location>
        <begin position="1"/>
        <end position="19"/>
    </location>
</feature>
<evidence type="ECO:0000256" key="5">
    <source>
        <dbReference type="SAM" id="SignalP"/>
    </source>
</evidence>
<dbReference type="SUPFAM" id="SSF53474">
    <property type="entry name" value="alpha/beta-Hydrolases"/>
    <property type="match status" value="1"/>
</dbReference>
<dbReference type="InterPro" id="IPR029058">
    <property type="entry name" value="AB_hydrolase_fold"/>
</dbReference>
<proteinExistence type="predicted"/>
<dbReference type="AlphaFoldDB" id="A0AAE1M1C0"/>
<evidence type="ECO:0000256" key="3">
    <source>
        <dbReference type="ARBA" id="ARBA00022963"/>
    </source>
</evidence>
<comment type="caution">
    <text evidence="6">The sequence shown here is derived from an EMBL/GenBank/DDBJ whole genome shotgun (WGS) entry which is preliminary data.</text>
</comment>
<dbReference type="RefSeq" id="XP_062756649.1">
    <property type="nucleotide sequence ID" value="XM_062898513.1"/>
</dbReference>
<reference evidence="6" key="1">
    <citation type="submission" date="2023-11" db="EMBL/GenBank/DDBJ databases">
        <title>The genome sequences of three competitors of mushroom-forming fungi.</title>
        <authorList>
            <person name="Beijen E."/>
            <person name="Ohm R.A."/>
        </authorList>
    </citation>
    <scope>NUCLEOTIDE SEQUENCE</scope>
    <source>
        <strain evidence="6">CBS 100526</strain>
    </source>
</reference>
<dbReference type="EMBL" id="JAWRVG010000013">
    <property type="protein sequence ID" value="KAK4076539.1"/>
    <property type="molecule type" value="Genomic_DNA"/>
</dbReference>
<feature type="chain" id="PRO_5042047549" description="1-alkyl-2-acetylglycerophosphocholine esterase" evidence="5">
    <location>
        <begin position="20"/>
        <end position="362"/>
    </location>
</feature>
<keyword evidence="5" id="KW-0732">Signal</keyword>
<keyword evidence="4" id="KW-0443">Lipid metabolism</keyword>
<keyword evidence="3" id="KW-0442">Lipid degradation</keyword>
<evidence type="ECO:0000313" key="6">
    <source>
        <dbReference type="EMBL" id="KAK4076539.1"/>
    </source>
</evidence>
<evidence type="ECO:0000313" key="7">
    <source>
        <dbReference type="Proteomes" id="UP001273209"/>
    </source>
</evidence>
<dbReference type="PANTHER" id="PTHR10272">
    <property type="entry name" value="PLATELET-ACTIVATING FACTOR ACETYLHYDROLASE"/>
    <property type="match status" value="1"/>
</dbReference>
<dbReference type="Gene3D" id="3.40.50.1820">
    <property type="entry name" value="alpha/beta hydrolase"/>
    <property type="match status" value="1"/>
</dbReference>
<dbReference type="PANTHER" id="PTHR10272:SF0">
    <property type="entry name" value="PLATELET-ACTIVATING FACTOR ACETYLHYDROLASE"/>
    <property type="match status" value="1"/>
</dbReference>
<gene>
    <name evidence="6" type="ORF">Triagg1_4142</name>
</gene>